<evidence type="ECO:0000256" key="4">
    <source>
        <dbReference type="ARBA" id="ARBA00022723"/>
    </source>
</evidence>
<comment type="cofactor">
    <cofactor evidence="1">
        <name>Mn(2+)</name>
        <dbReference type="ChEBI" id="CHEBI:29035"/>
    </cofactor>
</comment>
<accession>A0A1Y2HPC3</accession>
<feature type="compositionally biased region" description="Low complexity" evidence="8">
    <location>
        <begin position="338"/>
        <end position="349"/>
    </location>
</feature>
<keyword evidence="11" id="KW-1185">Reference proteome</keyword>
<evidence type="ECO:0000256" key="2">
    <source>
        <dbReference type="ARBA" id="ARBA00001946"/>
    </source>
</evidence>
<feature type="region of interest" description="Disordered" evidence="8">
    <location>
        <begin position="1"/>
        <end position="21"/>
    </location>
</feature>
<evidence type="ECO:0000313" key="11">
    <source>
        <dbReference type="Proteomes" id="UP000193411"/>
    </source>
</evidence>
<reference evidence="10 11" key="1">
    <citation type="submission" date="2016-07" db="EMBL/GenBank/DDBJ databases">
        <title>Pervasive Adenine N6-methylation of Active Genes in Fungi.</title>
        <authorList>
            <consortium name="DOE Joint Genome Institute"/>
            <person name="Mondo S.J."/>
            <person name="Dannebaum R.O."/>
            <person name="Kuo R.C."/>
            <person name="Labutti K."/>
            <person name="Haridas S."/>
            <person name="Kuo A."/>
            <person name="Salamov A."/>
            <person name="Ahrendt S.R."/>
            <person name="Lipzen A."/>
            <person name="Sullivan W."/>
            <person name="Andreopoulos W.B."/>
            <person name="Clum A."/>
            <person name="Lindquist E."/>
            <person name="Daum C."/>
            <person name="Ramamoorthy G.K."/>
            <person name="Gryganskyi A."/>
            <person name="Culley D."/>
            <person name="Magnuson J.K."/>
            <person name="James T.Y."/>
            <person name="O'Malley M.A."/>
            <person name="Stajich J.E."/>
            <person name="Spatafora J.W."/>
            <person name="Visel A."/>
            <person name="Grigoriev I.V."/>
        </authorList>
    </citation>
    <scope>NUCLEOTIDE SEQUENCE [LARGE SCALE GENOMIC DNA]</scope>
    <source>
        <strain evidence="10 11">PL171</strain>
    </source>
</reference>
<dbReference type="EMBL" id="MCFL01000021">
    <property type="protein sequence ID" value="ORZ35651.1"/>
    <property type="molecule type" value="Genomic_DNA"/>
</dbReference>
<dbReference type="AlphaFoldDB" id="A0A1Y2HPC3"/>
<dbReference type="GO" id="GO:0030145">
    <property type="term" value="F:manganese ion binding"/>
    <property type="evidence" value="ECO:0007669"/>
    <property type="project" value="InterPro"/>
</dbReference>
<feature type="domain" description="Nudix hydrolase" evidence="9">
    <location>
        <begin position="59"/>
        <end position="223"/>
    </location>
</feature>
<keyword evidence="4" id="KW-0479">Metal-binding</keyword>
<comment type="similarity">
    <text evidence="3">Belongs to the Nudix hydrolase family. PCD1 subfamily.</text>
</comment>
<keyword evidence="7" id="KW-0464">Manganese</keyword>
<comment type="cofactor">
    <cofactor evidence="2">
        <name>Mg(2+)</name>
        <dbReference type="ChEBI" id="CHEBI:18420"/>
    </cofactor>
</comment>
<dbReference type="Gene3D" id="3.90.79.10">
    <property type="entry name" value="Nucleoside Triphosphate Pyrophosphohydrolase"/>
    <property type="match status" value="1"/>
</dbReference>
<organism evidence="10 11">
    <name type="scientific">Catenaria anguillulae PL171</name>
    <dbReference type="NCBI Taxonomy" id="765915"/>
    <lineage>
        <taxon>Eukaryota</taxon>
        <taxon>Fungi</taxon>
        <taxon>Fungi incertae sedis</taxon>
        <taxon>Blastocladiomycota</taxon>
        <taxon>Blastocladiomycetes</taxon>
        <taxon>Blastocladiales</taxon>
        <taxon>Catenariaceae</taxon>
        <taxon>Catenaria</taxon>
    </lineage>
</organism>
<dbReference type="STRING" id="765915.A0A1Y2HPC3"/>
<gene>
    <name evidence="10" type="ORF">BCR44DRAFT_1433920</name>
</gene>
<dbReference type="GO" id="GO:0010945">
    <property type="term" value="F:coenzyme A diphosphatase activity"/>
    <property type="evidence" value="ECO:0007669"/>
    <property type="project" value="InterPro"/>
</dbReference>
<name>A0A1Y2HPC3_9FUNG</name>
<dbReference type="InterPro" id="IPR015797">
    <property type="entry name" value="NUDIX_hydrolase-like_dom_sf"/>
</dbReference>
<evidence type="ECO:0000256" key="3">
    <source>
        <dbReference type="ARBA" id="ARBA00006506"/>
    </source>
</evidence>
<dbReference type="GO" id="GO:0000287">
    <property type="term" value="F:magnesium ion binding"/>
    <property type="evidence" value="ECO:0007669"/>
    <property type="project" value="InterPro"/>
</dbReference>
<evidence type="ECO:0000256" key="7">
    <source>
        <dbReference type="ARBA" id="ARBA00023211"/>
    </source>
</evidence>
<feature type="compositionally biased region" description="Polar residues" evidence="8">
    <location>
        <begin position="1"/>
        <end position="11"/>
    </location>
</feature>
<evidence type="ECO:0000256" key="5">
    <source>
        <dbReference type="ARBA" id="ARBA00022801"/>
    </source>
</evidence>
<protein>
    <submittedName>
        <fullName evidence="10">NUDIX hydrolase domain-like protein</fullName>
    </submittedName>
</protein>
<dbReference type="SUPFAM" id="SSF55811">
    <property type="entry name" value="Nudix"/>
    <property type="match status" value="1"/>
</dbReference>
<dbReference type="InterPro" id="IPR000059">
    <property type="entry name" value="NUDIX_hydrolase_NudL_CS"/>
</dbReference>
<keyword evidence="5 10" id="KW-0378">Hydrolase</keyword>
<dbReference type="InterPro" id="IPR000086">
    <property type="entry name" value="NUDIX_hydrolase_dom"/>
</dbReference>
<dbReference type="InterPro" id="IPR045121">
    <property type="entry name" value="CoAse"/>
</dbReference>
<dbReference type="CDD" id="cd03426">
    <property type="entry name" value="NUDIX_CoAse_Nudt7"/>
    <property type="match status" value="1"/>
</dbReference>
<keyword evidence="6" id="KW-0460">Magnesium</keyword>
<feature type="region of interest" description="Disordered" evidence="8">
    <location>
        <begin position="326"/>
        <end position="349"/>
    </location>
</feature>
<evidence type="ECO:0000256" key="6">
    <source>
        <dbReference type="ARBA" id="ARBA00022842"/>
    </source>
</evidence>
<evidence type="ECO:0000256" key="8">
    <source>
        <dbReference type="SAM" id="MobiDB-lite"/>
    </source>
</evidence>
<dbReference type="Pfam" id="PF00293">
    <property type="entry name" value="NUDIX"/>
    <property type="match status" value="1"/>
</dbReference>
<dbReference type="Proteomes" id="UP000193411">
    <property type="component" value="Unassembled WGS sequence"/>
</dbReference>
<sequence>IAPCITPSNARPTRPLAMNPSPLTPTHLASLTRALTAAAAARSGAGAASVKWKWRQTPPRQAAVLVPLVATPARPNDLHVLFTVRSARLRKHRGEVSFPGGMMDPTDATHYDAACREVWEELGISLPADAGGEALPSTLTLTSAPAETAPETKVGLLGALTPLPDKTLSICVHPYVSYLGTLHLERELKVNANEVAAVFTLPLAYLVQEANMRTAKPTSKRKLSLGRAIYWRVPEETVVYVAPEADRGEVGIKAVSKREFLDKYHLESAVDDVGHVSTGATQATPASPDDMDHMDVWGLTAFITKEFVAILQKEGVDKLLCDPAAAAHSKPAQPPPSSSNSSFSTAPSP</sequence>
<dbReference type="PROSITE" id="PS01293">
    <property type="entry name" value="NUDIX_COA"/>
    <property type="match status" value="1"/>
</dbReference>
<feature type="non-terminal residue" evidence="10">
    <location>
        <position position="1"/>
    </location>
</feature>
<dbReference type="OrthoDB" id="206213at2759"/>
<dbReference type="GO" id="GO:0009132">
    <property type="term" value="P:nucleoside diphosphate metabolic process"/>
    <property type="evidence" value="ECO:0007669"/>
    <property type="project" value="InterPro"/>
</dbReference>
<proteinExistence type="inferred from homology"/>
<dbReference type="PANTHER" id="PTHR12992">
    <property type="entry name" value="NUDIX HYDROLASE"/>
    <property type="match status" value="1"/>
</dbReference>
<dbReference type="PANTHER" id="PTHR12992:SF11">
    <property type="entry name" value="MITOCHONDRIAL COENZYME A DIPHOSPHATASE NUDT8"/>
    <property type="match status" value="1"/>
</dbReference>
<evidence type="ECO:0000259" key="9">
    <source>
        <dbReference type="PROSITE" id="PS51462"/>
    </source>
</evidence>
<evidence type="ECO:0000256" key="1">
    <source>
        <dbReference type="ARBA" id="ARBA00001936"/>
    </source>
</evidence>
<comment type="caution">
    <text evidence="10">The sequence shown here is derived from an EMBL/GenBank/DDBJ whole genome shotgun (WGS) entry which is preliminary data.</text>
</comment>
<dbReference type="PROSITE" id="PS51462">
    <property type="entry name" value="NUDIX"/>
    <property type="match status" value="1"/>
</dbReference>
<evidence type="ECO:0000313" key="10">
    <source>
        <dbReference type="EMBL" id="ORZ35651.1"/>
    </source>
</evidence>